<dbReference type="Proteomes" id="UP000494205">
    <property type="component" value="Unassembled WGS sequence"/>
</dbReference>
<accession>A0A2N7WNC2</accession>
<feature type="region of interest" description="Disordered" evidence="1">
    <location>
        <begin position="122"/>
        <end position="193"/>
    </location>
</feature>
<dbReference type="EMBL" id="PNXY01000007">
    <property type="protein sequence ID" value="PMS30947.1"/>
    <property type="molecule type" value="Genomic_DNA"/>
</dbReference>
<feature type="compositionally biased region" description="Basic and acidic residues" evidence="1">
    <location>
        <begin position="176"/>
        <end position="191"/>
    </location>
</feature>
<keyword evidence="5" id="KW-1185">Reference proteome</keyword>
<proteinExistence type="predicted"/>
<dbReference type="AlphaFoldDB" id="A0A2N7WNC2"/>
<dbReference type="Proteomes" id="UP000235659">
    <property type="component" value="Unassembled WGS sequence"/>
</dbReference>
<dbReference type="EMBL" id="CADIJZ010000029">
    <property type="protein sequence ID" value="CAB3732823.1"/>
    <property type="molecule type" value="Genomic_DNA"/>
</dbReference>
<dbReference type="RefSeq" id="WP_102632367.1">
    <property type="nucleotide sequence ID" value="NZ_CADIJZ010000029.1"/>
</dbReference>
<evidence type="ECO:0000256" key="1">
    <source>
        <dbReference type="SAM" id="MobiDB-lite"/>
    </source>
</evidence>
<gene>
    <name evidence="4" type="ORF">C0Z16_11965</name>
    <name evidence="3" type="ORF">LMG27174_05966</name>
</gene>
<evidence type="ECO:0000313" key="3">
    <source>
        <dbReference type="EMBL" id="CAB3732823.1"/>
    </source>
</evidence>
<feature type="region of interest" description="Disordered" evidence="1">
    <location>
        <begin position="207"/>
        <end position="233"/>
    </location>
</feature>
<feature type="transmembrane region" description="Helical" evidence="2">
    <location>
        <begin position="6"/>
        <end position="25"/>
    </location>
</feature>
<feature type="compositionally biased region" description="Polar residues" evidence="1">
    <location>
        <begin position="72"/>
        <end position="84"/>
    </location>
</feature>
<reference evidence="4 5" key="1">
    <citation type="submission" date="2018-01" db="EMBL/GenBank/DDBJ databases">
        <title>Whole genome analyses suggest that Burkholderia sensu lato contains two further novel genera in the rhizoxinica-symbiotica group Mycetohabitans gen. nov., and Trinickia gen. nov.: implications for the evolution of diazotrophy and nodulation in the Burkholderiaceae.</title>
        <authorList>
            <person name="Estrada-de los Santos P."/>
            <person name="Palmer M."/>
            <person name="Chavez-Ramirez B."/>
            <person name="Beukes C."/>
            <person name="Steenkamp E.T."/>
            <person name="Hirsch A.M."/>
            <person name="Manyaka P."/>
            <person name="Maluk M."/>
            <person name="Lafos M."/>
            <person name="Crook M."/>
            <person name="Gross E."/>
            <person name="Simon M.F."/>
            <person name="Bueno dos Reis Junior F."/>
            <person name="Poole P.S."/>
            <person name="Venter S.N."/>
            <person name="James E.K."/>
        </authorList>
    </citation>
    <scope>NUCLEOTIDE SEQUENCE [LARGE SCALE GENOMIC DNA]</scope>
    <source>
        <strain evidence="4 5">WSM 3937</strain>
    </source>
</reference>
<keyword evidence="2" id="KW-0812">Transmembrane</keyword>
<reference evidence="3 6" key="2">
    <citation type="submission" date="2020-04" db="EMBL/GenBank/DDBJ databases">
        <authorList>
            <person name="De Canck E."/>
        </authorList>
    </citation>
    <scope>NUCLEOTIDE SEQUENCE [LARGE SCALE GENOMIC DNA]</scope>
    <source>
        <strain evidence="3 6">LMG 27174</strain>
    </source>
</reference>
<name>A0A2N7WNC2_9BURK</name>
<keyword evidence="2" id="KW-0472">Membrane</keyword>
<evidence type="ECO:0000313" key="5">
    <source>
        <dbReference type="Proteomes" id="UP000235659"/>
    </source>
</evidence>
<dbReference type="OrthoDB" id="9006521at2"/>
<sequence>MTNTGKTLIISLVLADLVICAYLLYPRDEKKSAAPTDAALIAPERADSSSGESHVIAGNIVRPASPGVPASASVNANARTTASGSDVRPLPPAAAVVAPAPVTPVAPVAPATPAANLANAPATELQPQPQGPQLQVQQPAPQQVRQAQQSPQPQQLQAQQAQQAQRYSVKPVTTQHVEESRGHEELRRHGSNEVGALMTELLVRESAKLDPSLPPPPPTDRDEVSHRSSNPVAAAMTDQLVKESAKVAPASAAPKQPGTQ</sequence>
<organism evidence="3 6">
    <name type="scientific">Paraburkholderia rhynchosiae</name>
    <dbReference type="NCBI Taxonomy" id="487049"/>
    <lineage>
        <taxon>Bacteria</taxon>
        <taxon>Pseudomonadati</taxon>
        <taxon>Pseudomonadota</taxon>
        <taxon>Betaproteobacteria</taxon>
        <taxon>Burkholderiales</taxon>
        <taxon>Burkholderiaceae</taxon>
        <taxon>Paraburkholderia</taxon>
    </lineage>
</organism>
<evidence type="ECO:0000313" key="4">
    <source>
        <dbReference type="EMBL" id="PMS30947.1"/>
    </source>
</evidence>
<evidence type="ECO:0008006" key="7">
    <source>
        <dbReference type="Google" id="ProtNLM"/>
    </source>
</evidence>
<evidence type="ECO:0000256" key="2">
    <source>
        <dbReference type="SAM" id="Phobius"/>
    </source>
</evidence>
<feature type="compositionally biased region" description="Low complexity" evidence="1">
    <location>
        <begin position="122"/>
        <end position="165"/>
    </location>
</feature>
<feature type="region of interest" description="Disordered" evidence="1">
    <location>
        <begin position="66"/>
        <end position="89"/>
    </location>
</feature>
<keyword evidence="2" id="KW-1133">Transmembrane helix</keyword>
<evidence type="ECO:0000313" key="6">
    <source>
        <dbReference type="Proteomes" id="UP000494205"/>
    </source>
</evidence>
<protein>
    <recommendedName>
        <fullName evidence="7">Extensin</fullName>
    </recommendedName>
</protein>